<evidence type="ECO:0000256" key="1">
    <source>
        <dbReference type="SAM" id="SignalP"/>
    </source>
</evidence>
<comment type="caution">
    <text evidence="2">The sequence shown here is derived from an EMBL/GenBank/DDBJ whole genome shotgun (WGS) entry which is preliminary data.</text>
</comment>
<organism evidence="2 3">
    <name type="scientific">Sinobacterium norvegicum</name>
    <dbReference type="NCBI Taxonomy" id="1641715"/>
    <lineage>
        <taxon>Bacteria</taxon>
        <taxon>Pseudomonadati</taxon>
        <taxon>Pseudomonadota</taxon>
        <taxon>Gammaproteobacteria</taxon>
        <taxon>Cellvibrionales</taxon>
        <taxon>Spongiibacteraceae</taxon>
        <taxon>Sinobacterium</taxon>
    </lineage>
</organism>
<gene>
    <name evidence="2" type="ORF">SIN8267_02435</name>
</gene>
<dbReference type="Proteomes" id="UP000838100">
    <property type="component" value="Unassembled WGS sequence"/>
</dbReference>
<evidence type="ECO:0000313" key="2">
    <source>
        <dbReference type="EMBL" id="CAH0992316.1"/>
    </source>
</evidence>
<keyword evidence="3" id="KW-1185">Reference proteome</keyword>
<accession>A0ABM9AGI1</accession>
<reference evidence="2" key="1">
    <citation type="submission" date="2021-12" db="EMBL/GenBank/DDBJ databases">
        <authorList>
            <person name="Rodrigo-Torres L."/>
            <person name="Arahal R. D."/>
            <person name="Lucena T."/>
        </authorList>
    </citation>
    <scope>NUCLEOTIDE SEQUENCE</scope>
    <source>
        <strain evidence="2">CECT 8267</strain>
    </source>
</reference>
<dbReference type="RefSeq" id="WP_237445010.1">
    <property type="nucleotide sequence ID" value="NZ_CAKLPX010000003.1"/>
</dbReference>
<dbReference type="EMBL" id="CAKLPX010000003">
    <property type="protein sequence ID" value="CAH0992316.1"/>
    <property type="molecule type" value="Genomic_DNA"/>
</dbReference>
<feature type="chain" id="PRO_5046176001" evidence="1">
    <location>
        <begin position="26"/>
        <end position="154"/>
    </location>
</feature>
<name>A0ABM9AGI1_9GAMM</name>
<feature type="signal peptide" evidence="1">
    <location>
        <begin position="1"/>
        <end position="25"/>
    </location>
</feature>
<proteinExistence type="predicted"/>
<sequence length="154" mass="17300">MKKYRTGLCLSVLACSLLSANLISAEETKEFDVDVAEYGDLNKLYQEKDQANDSVKIWNDENGWFPNNKKTYGNNAAEPGATVASATTAAPAPAVPSHEIKQRYSVSDPSVAIEELYREMSEQCPTGWQKVSERSQPIPDSKHYYLYYQFNCTE</sequence>
<evidence type="ECO:0000313" key="3">
    <source>
        <dbReference type="Proteomes" id="UP000838100"/>
    </source>
</evidence>
<keyword evidence="1" id="KW-0732">Signal</keyword>
<protein>
    <submittedName>
        <fullName evidence="2">Uncharacterized protein</fullName>
    </submittedName>
</protein>